<proteinExistence type="predicted"/>
<keyword evidence="1" id="KW-0812">Transmembrane</keyword>
<accession>A0A0L8HWG6</accession>
<feature type="transmembrane region" description="Helical" evidence="1">
    <location>
        <begin position="46"/>
        <end position="70"/>
    </location>
</feature>
<dbReference type="AlphaFoldDB" id="A0A0L8HWG6"/>
<keyword evidence="1" id="KW-1133">Transmembrane helix</keyword>
<feature type="transmembrane region" description="Helical" evidence="1">
    <location>
        <begin position="15"/>
        <end position="34"/>
    </location>
</feature>
<gene>
    <name evidence="2" type="ORF">OCBIM_22004110mg</name>
</gene>
<name>A0A0L8HWG6_OCTBM</name>
<dbReference type="EMBL" id="KQ417137">
    <property type="protein sequence ID" value="KOF93557.1"/>
    <property type="molecule type" value="Genomic_DNA"/>
</dbReference>
<reference evidence="2" key="1">
    <citation type="submission" date="2015-07" db="EMBL/GenBank/DDBJ databases">
        <title>MeaNS - Measles Nucleotide Surveillance Program.</title>
        <authorList>
            <person name="Tran T."/>
            <person name="Druce J."/>
        </authorList>
    </citation>
    <scope>NUCLEOTIDE SEQUENCE</scope>
    <source>
        <strain evidence="2">UCB-OBI-ISO-001</strain>
        <tissue evidence="2">Gonad</tissue>
    </source>
</reference>
<organism evidence="2">
    <name type="scientific">Octopus bimaculoides</name>
    <name type="common">California two-spotted octopus</name>
    <dbReference type="NCBI Taxonomy" id="37653"/>
    <lineage>
        <taxon>Eukaryota</taxon>
        <taxon>Metazoa</taxon>
        <taxon>Spiralia</taxon>
        <taxon>Lophotrochozoa</taxon>
        <taxon>Mollusca</taxon>
        <taxon>Cephalopoda</taxon>
        <taxon>Coleoidea</taxon>
        <taxon>Octopodiformes</taxon>
        <taxon>Octopoda</taxon>
        <taxon>Incirrata</taxon>
        <taxon>Octopodidae</taxon>
        <taxon>Octopus</taxon>
    </lineage>
</organism>
<protein>
    <submittedName>
        <fullName evidence="2">Uncharacterized protein</fullName>
    </submittedName>
</protein>
<evidence type="ECO:0000256" key="1">
    <source>
        <dbReference type="SAM" id="Phobius"/>
    </source>
</evidence>
<evidence type="ECO:0000313" key="2">
    <source>
        <dbReference type="EMBL" id="KOF93557.1"/>
    </source>
</evidence>
<keyword evidence="1" id="KW-0472">Membrane</keyword>
<sequence>MKSWSEKSVPPARTLTWPLPLLTCFTHGSKLFWIDKRIKSTTTTTTTIIMMMIIIIIIIIIIIMCLYGTWSMHT</sequence>